<organism>
    <name type="scientific">Ixodes scapularis</name>
    <name type="common">Black-legged tick</name>
    <name type="synonym">Deer tick</name>
    <dbReference type="NCBI Taxonomy" id="6945"/>
    <lineage>
        <taxon>Eukaryota</taxon>
        <taxon>Metazoa</taxon>
        <taxon>Ecdysozoa</taxon>
        <taxon>Arthropoda</taxon>
        <taxon>Chelicerata</taxon>
        <taxon>Arachnida</taxon>
        <taxon>Acari</taxon>
        <taxon>Parasitiformes</taxon>
        <taxon>Ixodida</taxon>
        <taxon>Ixodoidea</taxon>
        <taxon>Ixodidae</taxon>
        <taxon>Ixodinae</taxon>
        <taxon>Ixodes</taxon>
    </lineage>
</organism>
<protein>
    <submittedName>
        <fullName evidence="1 2">Uncharacterized protein</fullName>
    </submittedName>
</protein>
<evidence type="ECO:0000313" key="1">
    <source>
        <dbReference type="EMBL" id="EEC03001.1"/>
    </source>
</evidence>
<dbReference type="VEuPathDB" id="VectorBase:ISCW001880"/>
<dbReference type="VEuPathDB" id="VectorBase:ISCI001880"/>
<dbReference type="Proteomes" id="UP000001555">
    <property type="component" value="Unassembled WGS sequence"/>
</dbReference>
<accession>B7P8S9</accession>
<dbReference type="InParanoid" id="B7P8S9"/>
<reference evidence="2" key="2">
    <citation type="submission" date="2020-05" db="UniProtKB">
        <authorList>
            <consortium name="EnsemblMetazoa"/>
        </authorList>
    </citation>
    <scope>IDENTIFICATION</scope>
    <source>
        <strain evidence="2">wikel</strain>
    </source>
</reference>
<gene>
    <name evidence="1" type="ORF">IscW_ISCW001880</name>
</gene>
<dbReference type="EMBL" id="DS659493">
    <property type="protein sequence ID" value="EEC03001.1"/>
    <property type="molecule type" value="Genomic_DNA"/>
</dbReference>
<sequence>MQPFSVVELEDFLKMVTPPEPTKTPLMRRTLMERTAARSVKQQLLDEFRRVEHLATTADCWKRFNR</sequence>
<dbReference type="HOGENOM" id="CLU_206133_0_0_1"/>
<proteinExistence type="predicted"/>
<name>B7P8S9_IXOSC</name>
<keyword evidence="3" id="KW-1185">Reference proteome</keyword>
<evidence type="ECO:0000313" key="3">
    <source>
        <dbReference type="Proteomes" id="UP000001555"/>
    </source>
</evidence>
<dbReference type="AlphaFoldDB" id="B7P8S9"/>
<evidence type="ECO:0000313" key="2">
    <source>
        <dbReference type="EnsemblMetazoa" id="ISCW001880-PA"/>
    </source>
</evidence>
<dbReference type="EMBL" id="ABJB010917716">
    <property type="status" value="NOT_ANNOTATED_CDS"/>
    <property type="molecule type" value="Genomic_DNA"/>
</dbReference>
<reference evidence="1 3" key="1">
    <citation type="submission" date="2008-03" db="EMBL/GenBank/DDBJ databases">
        <title>Annotation of Ixodes scapularis.</title>
        <authorList>
            <consortium name="Ixodes scapularis Genome Project Consortium"/>
            <person name="Caler E."/>
            <person name="Hannick L.I."/>
            <person name="Bidwell S."/>
            <person name="Joardar V."/>
            <person name="Thiagarajan M."/>
            <person name="Amedeo P."/>
            <person name="Galinsky K.J."/>
            <person name="Schobel S."/>
            <person name="Inman J."/>
            <person name="Hostetler J."/>
            <person name="Miller J."/>
            <person name="Hammond M."/>
            <person name="Megy K."/>
            <person name="Lawson D."/>
            <person name="Kodira C."/>
            <person name="Sutton G."/>
            <person name="Meyer J."/>
            <person name="Hill C.A."/>
            <person name="Birren B."/>
            <person name="Nene V."/>
            <person name="Collins F."/>
            <person name="Alarcon-Chaidez F."/>
            <person name="Wikel S."/>
            <person name="Strausberg R."/>
        </authorList>
    </citation>
    <scope>NUCLEOTIDE SEQUENCE [LARGE SCALE GENOMIC DNA]</scope>
    <source>
        <strain evidence="3">Wikel</strain>
        <strain evidence="1">Wikel colony</strain>
    </source>
</reference>
<dbReference type="EnsemblMetazoa" id="ISCW001880-RA">
    <property type="protein sequence ID" value="ISCW001880-PA"/>
    <property type="gene ID" value="ISCW001880"/>
</dbReference>
<dbReference type="PaxDb" id="6945-B7P8S9"/>